<protein>
    <submittedName>
        <fullName evidence="1">Uncharacterized protein</fullName>
    </submittedName>
</protein>
<gene>
    <name evidence="1" type="ORF">B7O98_01140</name>
</gene>
<evidence type="ECO:0000313" key="2">
    <source>
        <dbReference type="Proteomes" id="UP000244093"/>
    </source>
</evidence>
<accession>A0A2R7Y9I7</accession>
<evidence type="ECO:0000313" key="1">
    <source>
        <dbReference type="EMBL" id="PUA34047.1"/>
    </source>
</evidence>
<organism evidence="1 2">
    <name type="scientific">Zestosphaera tikiterensis</name>
    <dbReference type="NCBI Taxonomy" id="1973259"/>
    <lineage>
        <taxon>Archaea</taxon>
        <taxon>Thermoproteota</taxon>
        <taxon>Thermoprotei</taxon>
        <taxon>Desulfurococcales</taxon>
        <taxon>Desulfurococcaceae</taxon>
        <taxon>Zestosphaera</taxon>
    </lineage>
</organism>
<sequence>MKESESCWIARGHIVGAEGDTYTAVATPLHQHQGFVASFLTTVFGLGKDDPAVIAAEIHDMYKPYTMRVEEVDGVKVIGFRGHPYRLSFLDVERHVAETRGVKEFNAGVRRKVAVATAVGRLHHFINVRDVETFFESLAMSKAYLNRHGVRASANELRREILDGVVLLHISDMVAGFIEGIICNQSRSDLEEIIDSDSLSRIEPHIPIAVTYDLTDSNLDVWLYIHGLKKFNIRQTQFSARYTAYTVSITGNRVVNSTQPHDFDVNVHVCHKEHVHNGLC</sequence>
<proteinExistence type="predicted"/>
<name>A0A2R7Y9I7_9CREN</name>
<reference evidence="1 2" key="1">
    <citation type="journal article" date="2018" name="Syst. Appl. Microbiol.">
        <title>A new symbiotic nanoarchaeote (Candidatus Nanoclepta minutus) and its host (Zestosphaera tikiterensis gen. nov., sp. nov.) from a New Zealand hot spring.</title>
        <authorList>
            <person name="St John E."/>
            <person name="Liu Y."/>
            <person name="Podar M."/>
            <person name="Stott M.B."/>
            <person name="Meneghin J."/>
            <person name="Chen Z."/>
            <person name="Lagutin K."/>
            <person name="Mitchell K."/>
            <person name="Reysenbach A.L."/>
        </authorList>
    </citation>
    <scope>NUCLEOTIDE SEQUENCE [LARGE SCALE GENOMIC DNA]</scope>
    <source>
        <strain evidence="1">NZ3</strain>
    </source>
</reference>
<dbReference type="AlphaFoldDB" id="A0A2R7Y9I7"/>
<dbReference type="Proteomes" id="UP000244093">
    <property type="component" value="Unassembled WGS sequence"/>
</dbReference>
<comment type="caution">
    <text evidence="1">The sequence shown here is derived from an EMBL/GenBank/DDBJ whole genome shotgun (WGS) entry which is preliminary data.</text>
</comment>
<dbReference type="EMBL" id="NBVN01000001">
    <property type="protein sequence ID" value="PUA34047.1"/>
    <property type="molecule type" value="Genomic_DNA"/>
</dbReference>